<sequence>MGAAWASVAMTSDMAAVPATRPRTVRDARKVCERVRGISLPLVVRVPERRTGSGAAGGFGPWG</sequence>
<dbReference type="AlphaFoldDB" id="A0A1R1SB03"/>
<reference evidence="1 2" key="1">
    <citation type="submission" date="2013-05" db="EMBL/GenBank/DDBJ databases">
        <title>Genome sequence of Streptomyces sparsogenes DSM 40356.</title>
        <authorList>
            <person name="Coyne S."/>
            <person name="Seebeck F.P."/>
        </authorList>
    </citation>
    <scope>NUCLEOTIDE SEQUENCE [LARGE SCALE GENOMIC DNA]</scope>
    <source>
        <strain evidence="1 2">DSM 40356</strain>
    </source>
</reference>
<dbReference type="EMBL" id="ASQP01000395">
    <property type="protein sequence ID" value="OMI35515.1"/>
    <property type="molecule type" value="Genomic_DNA"/>
</dbReference>
<comment type="caution">
    <text evidence="1">The sequence shown here is derived from an EMBL/GenBank/DDBJ whole genome shotgun (WGS) entry which is preliminary data.</text>
</comment>
<name>A0A1R1SB03_9ACTN</name>
<protein>
    <submittedName>
        <fullName evidence="1">Uncharacterized protein</fullName>
    </submittedName>
</protein>
<accession>A0A1R1SB03</accession>
<keyword evidence="2" id="KW-1185">Reference proteome</keyword>
<proteinExistence type="predicted"/>
<evidence type="ECO:0000313" key="2">
    <source>
        <dbReference type="Proteomes" id="UP000186168"/>
    </source>
</evidence>
<dbReference type="Proteomes" id="UP000186168">
    <property type="component" value="Unassembled WGS sequence"/>
</dbReference>
<organism evidence="1 2">
    <name type="scientific">Streptomyces sparsogenes DSM 40356</name>
    <dbReference type="NCBI Taxonomy" id="1331668"/>
    <lineage>
        <taxon>Bacteria</taxon>
        <taxon>Bacillati</taxon>
        <taxon>Actinomycetota</taxon>
        <taxon>Actinomycetes</taxon>
        <taxon>Kitasatosporales</taxon>
        <taxon>Streptomycetaceae</taxon>
        <taxon>Streptomyces</taxon>
    </lineage>
</organism>
<evidence type="ECO:0000313" key="1">
    <source>
        <dbReference type="EMBL" id="OMI35515.1"/>
    </source>
</evidence>
<gene>
    <name evidence="1" type="ORF">SPAR_30771</name>
</gene>